<reference evidence="4 5" key="1">
    <citation type="journal article" date="2018" name="Evol. Lett.">
        <title>Horizontal gene cluster transfer increased hallucinogenic mushroom diversity.</title>
        <authorList>
            <person name="Reynolds H.T."/>
            <person name="Vijayakumar V."/>
            <person name="Gluck-Thaler E."/>
            <person name="Korotkin H.B."/>
            <person name="Matheny P.B."/>
            <person name="Slot J.C."/>
        </authorList>
    </citation>
    <scope>NUCLEOTIDE SEQUENCE [LARGE SCALE GENOMIC DNA]</scope>
    <source>
        <strain evidence="4 5">2629</strain>
    </source>
</reference>
<keyword evidence="5" id="KW-1185">Reference proteome</keyword>
<dbReference type="InterPro" id="IPR013970">
    <property type="entry name" value="Rfa2"/>
</dbReference>
<dbReference type="GO" id="GO:0035861">
    <property type="term" value="C:site of double-strand break"/>
    <property type="evidence" value="ECO:0007669"/>
    <property type="project" value="TreeGrafter"/>
</dbReference>
<evidence type="ECO:0000256" key="1">
    <source>
        <dbReference type="ARBA" id="ARBA00004123"/>
    </source>
</evidence>
<dbReference type="AlphaFoldDB" id="A0A409W4R2"/>
<dbReference type="OrthoDB" id="188186at2759"/>
<dbReference type="STRING" id="181874.A0A409W4R2"/>
<dbReference type="GO" id="GO:0003684">
    <property type="term" value="F:damaged DNA binding"/>
    <property type="evidence" value="ECO:0007669"/>
    <property type="project" value="TreeGrafter"/>
</dbReference>
<comment type="subcellular location">
    <subcellularLocation>
        <location evidence="1">Nucleus</location>
    </subcellularLocation>
</comment>
<dbReference type="GO" id="GO:0006260">
    <property type="term" value="P:DNA replication"/>
    <property type="evidence" value="ECO:0007669"/>
    <property type="project" value="InterPro"/>
</dbReference>
<dbReference type="GO" id="GO:0003697">
    <property type="term" value="F:single-stranded DNA binding"/>
    <property type="evidence" value="ECO:0007669"/>
    <property type="project" value="TreeGrafter"/>
</dbReference>
<evidence type="ECO:0000313" key="5">
    <source>
        <dbReference type="Proteomes" id="UP000284842"/>
    </source>
</evidence>
<comment type="caution">
    <text evidence="4">The sequence shown here is derived from an EMBL/GenBank/DDBJ whole genome shotgun (WGS) entry which is preliminary data.</text>
</comment>
<dbReference type="Gene3D" id="2.40.50.140">
    <property type="entry name" value="Nucleic acid-binding proteins"/>
    <property type="match status" value="1"/>
</dbReference>
<dbReference type="GO" id="GO:0000724">
    <property type="term" value="P:double-strand break repair via homologous recombination"/>
    <property type="evidence" value="ECO:0007669"/>
    <property type="project" value="TreeGrafter"/>
</dbReference>
<name>A0A409W4R2_9AGAR</name>
<gene>
    <name evidence="4" type="ORF">CVT24_007816</name>
</gene>
<sequence>MSDAQHLSPRINAARMADFVGKEARLVGRVLSMDSTRMTIEACDGGQVIVTNIANADIENSFVEVVGKVTNSTTIHMHACINMGNDLDTKLVNDTIELIHDSRYYSKIFS</sequence>
<dbReference type="GO" id="GO:0005662">
    <property type="term" value="C:DNA replication factor A complex"/>
    <property type="evidence" value="ECO:0007669"/>
    <property type="project" value="TreeGrafter"/>
</dbReference>
<dbReference type="InParanoid" id="A0A409W4R2"/>
<evidence type="ECO:0000256" key="3">
    <source>
        <dbReference type="ARBA" id="ARBA00023242"/>
    </source>
</evidence>
<dbReference type="GO" id="GO:0006289">
    <property type="term" value="P:nucleotide-excision repair"/>
    <property type="evidence" value="ECO:0007669"/>
    <property type="project" value="TreeGrafter"/>
</dbReference>
<dbReference type="PANTHER" id="PTHR15114:SF1">
    <property type="entry name" value="REPLICATION PROTEIN A 14 KDA SUBUNIT"/>
    <property type="match status" value="1"/>
</dbReference>
<dbReference type="PANTHER" id="PTHR15114">
    <property type="entry name" value="REPLICATION PROTEIN A3"/>
    <property type="match status" value="1"/>
</dbReference>
<dbReference type="Pfam" id="PF08661">
    <property type="entry name" value="Rep_fac-A_3"/>
    <property type="match status" value="1"/>
</dbReference>
<dbReference type="CDD" id="cd04479">
    <property type="entry name" value="RPA3"/>
    <property type="match status" value="1"/>
</dbReference>
<evidence type="ECO:0000256" key="2">
    <source>
        <dbReference type="ARBA" id="ARBA00009761"/>
    </source>
</evidence>
<proteinExistence type="inferred from homology"/>
<organism evidence="4 5">
    <name type="scientific">Panaeolus cyanescens</name>
    <dbReference type="NCBI Taxonomy" id="181874"/>
    <lineage>
        <taxon>Eukaryota</taxon>
        <taxon>Fungi</taxon>
        <taxon>Dikarya</taxon>
        <taxon>Basidiomycota</taxon>
        <taxon>Agaricomycotina</taxon>
        <taxon>Agaricomycetes</taxon>
        <taxon>Agaricomycetidae</taxon>
        <taxon>Agaricales</taxon>
        <taxon>Agaricineae</taxon>
        <taxon>Galeropsidaceae</taxon>
        <taxon>Panaeolus</taxon>
    </lineage>
</organism>
<evidence type="ECO:0008006" key="6">
    <source>
        <dbReference type="Google" id="ProtNLM"/>
    </source>
</evidence>
<dbReference type="Proteomes" id="UP000284842">
    <property type="component" value="Unassembled WGS sequence"/>
</dbReference>
<protein>
    <recommendedName>
        <fullName evidence="6">Replication factor A protein 3</fullName>
    </recommendedName>
</protein>
<dbReference type="GO" id="GO:0006298">
    <property type="term" value="P:mismatch repair"/>
    <property type="evidence" value="ECO:0007669"/>
    <property type="project" value="TreeGrafter"/>
</dbReference>
<accession>A0A409W4R2</accession>
<dbReference type="GO" id="GO:0006284">
    <property type="term" value="P:base-excision repair"/>
    <property type="evidence" value="ECO:0007669"/>
    <property type="project" value="TreeGrafter"/>
</dbReference>
<dbReference type="SUPFAM" id="SSF50249">
    <property type="entry name" value="Nucleic acid-binding proteins"/>
    <property type="match status" value="1"/>
</dbReference>
<comment type="similarity">
    <text evidence="2">Belongs to the replication factor A protein 3 family.</text>
</comment>
<keyword evidence="3" id="KW-0539">Nucleus</keyword>
<evidence type="ECO:0000313" key="4">
    <source>
        <dbReference type="EMBL" id="PPQ73487.1"/>
    </source>
</evidence>
<dbReference type="EMBL" id="NHTK01005814">
    <property type="protein sequence ID" value="PPQ73487.1"/>
    <property type="molecule type" value="Genomic_DNA"/>
</dbReference>
<dbReference type="InterPro" id="IPR012340">
    <property type="entry name" value="NA-bd_OB-fold"/>
</dbReference>